<dbReference type="AlphaFoldDB" id="A0ABC9EYF3"/>
<name>A0ABC9EYF3_9POAL</name>
<evidence type="ECO:0000313" key="1">
    <source>
        <dbReference type="EMBL" id="CAL5065681.1"/>
    </source>
</evidence>
<dbReference type="PANTHER" id="PTHR33377">
    <property type="entry name" value="OS10G0134700 PROTEIN-RELATED"/>
    <property type="match status" value="1"/>
</dbReference>
<accession>A0ABC9EYF3</accession>
<evidence type="ECO:0008006" key="3">
    <source>
        <dbReference type="Google" id="ProtNLM"/>
    </source>
</evidence>
<dbReference type="Proteomes" id="UP001497457">
    <property type="component" value="Chromosome 5rd"/>
</dbReference>
<dbReference type="Gene3D" id="3.40.50.300">
    <property type="entry name" value="P-loop containing nucleotide triphosphate hydrolases"/>
    <property type="match status" value="1"/>
</dbReference>
<sequence>MDEIIVSAIIGEILSRSVSFLIEACSKRMQPPPSEPESLESLSRLLLRVGAVVEDAEGRRITNQAMLQQLSTLRHELQRGHFTLDTFRCHAHERDKAPPAGHESGQHSFALSRFNPARRLCICSGSGERSSDLQRVIASLETSIQNAAEFILLSDRYPRLARQPYSMYLLMDKCMFGRQMEMELIVNFLLQGEQDLGAEHLGVLPIFGPANVGKSTLVEHASIDERVRDHFSQIVLLSGGDLVGKDMELALADGAGVIKHENRAESGGGRVLVIVELDRDISGDFWQRLYLNVKNRFAHGSKIIITSRSDKIARFGTTLPIRLQFLTQEGYWYFFKVRTFGSVDVVMEHPKLASIAMEMAREMSGCFMGATIFGGMLRSRLDIGTWSLALAIYREFRQRNHFLSCSNPVDPWALSRPLILPTVSRVYPGYFVVVKGYQTASAHGDGTAPMISVQDVILGRARPQGKFAALAWRSHIPPHYSYVFSCEQRMPVSAVSRKNRTMKVSM</sequence>
<organism evidence="1 2">
    <name type="scientific">Urochloa decumbens</name>
    <dbReference type="NCBI Taxonomy" id="240449"/>
    <lineage>
        <taxon>Eukaryota</taxon>
        <taxon>Viridiplantae</taxon>
        <taxon>Streptophyta</taxon>
        <taxon>Embryophyta</taxon>
        <taxon>Tracheophyta</taxon>
        <taxon>Spermatophyta</taxon>
        <taxon>Magnoliopsida</taxon>
        <taxon>Liliopsida</taxon>
        <taxon>Poales</taxon>
        <taxon>Poaceae</taxon>
        <taxon>PACMAD clade</taxon>
        <taxon>Panicoideae</taxon>
        <taxon>Panicodae</taxon>
        <taxon>Paniceae</taxon>
        <taxon>Melinidinae</taxon>
        <taxon>Urochloa</taxon>
    </lineage>
</organism>
<dbReference type="SUPFAM" id="SSF52540">
    <property type="entry name" value="P-loop containing nucleoside triphosphate hydrolases"/>
    <property type="match status" value="1"/>
</dbReference>
<dbReference type="PANTHER" id="PTHR33377:SF111">
    <property type="entry name" value="OS01G0355700 PROTEIN"/>
    <property type="match status" value="1"/>
</dbReference>
<dbReference type="InterPro" id="IPR027417">
    <property type="entry name" value="P-loop_NTPase"/>
</dbReference>
<gene>
    <name evidence="1" type="ORF">URODEC1_LOCUS100066</name>
</gene>
<proteinExistence type="predicted"/>
<evidence type="ECO:0000313" key="2">
    <source>
        <dbReference type="Proteomes" id="UP001497457"/>
    </source>
</evidence>
<protein>
    <recommendedName>
        <fullName evidence="3">NB-ARC domain-containing protein</fullName>
    </recommendedName>
</protein>
<dbReference type="EMBL" id="OZ075115">
    <property type="protein sequence ID" value="CAL5065681.1"/>
    <property type="molecule type" value="Genomic_DNA"/>
</dbReference>
<reference evidence="1" key="1">
    <citation type="submission" date="2024-10" db="EMBL/GenBank/DDBJ databases">
        <authorList>
            <person name="Ryan C."/>
        </authorList>
    </citation>
    <scope>NUCLEOTIDE SEQUENCE [LARGE SCALE GENOMIC DNA]</scope>
</reference>
<keyword evidence="2" id="KW-1185">Reference proteome</keyword>